<keyword evidence="2 4" id="KW-0067">ATP-binding</keyword>
<dbReference type="InterPro" id="IPR003439">
    <property type="entry name" value="ABC_transporter-like_ATP-bd"/>
</dbReference>
<dbReference type="InterPro" id="IPR003593">
    <property type="entry name" value="AAA+_ATPase"/>
</dbReference>
<reference evidence="4 5" key="1">
    <citation type="submission" date="2022-03" db="EMBL/GenBank/DDBJ databases">
        <title>Isotopic signatures of nitrous oxide derived from detoxification processes.</title>
        <authorList>
            <person name="Behrendt U."/>
            <person name="Buchen C."/>
            <person name="Well R."/>
            <person name="Ulrich A."/>
            <person name="Rohe L."/>
            <person name="Kolb S."/>
            <person name="Schloter M."/>
            <person name="Horn M.A."/>
            <person name="Augustin J."/>
        </authorList>
    </citation>
    <scope>NUCLEOTIDE SEQUENCE [LARGE SCALE GENOMIC DNA]</scope>
    <source>
        <strain evidence="4 5">S4-C24</strain>
        <plasmid evidence="4 5">p1</plasmid>
    </source>
</reference>
<dbReference type="EMBL" id="CP093327">
    <property type="protein sequence ID" value="UNK47822.1"/>
    <property type="molecule type" value="Genomic_DNA"/>
</dbReference>
<dbReference type="Gene3D" id="3.40.50.300">
    <property type="entry name" value="P-loop containing nucleotide triphosphate hydrolases"/>
    <property type="match status" value="1"/>
</dbReference>
<keyword evidence="4" id="KW-0614">Plasmid</keyword>
<gene>
    <name evidence="4" type="ORF">MNQ99_18270</name>
</gene>
<organism evidence="4 5">
    <name type="scientific">Arthrobacter sulfonylureivorans</name>
    <dbReference type="NCBI Taxonomy" id="2486855"/>
    <lineage>
        <taxon>Bacteria</taxon>
        <taxon>Bacillati</taxon>
        <taxon>Actinomycetota</taxon>
        <taxon>Actinomycetes</taxon>
        <taxon>Micrococcales</taxon>
        <taxon>Micrococcaceae</taxon>
        <taxon>Arthrobacter</taxon>
    </lineage>
</organism>
<keyword evidence="1" id="KW-0547">Nucleotide-binding</keyword>
<feature type="domain" description="ABC transporter" evidence="3">
    <location>
        <begin position="36"/>
        <end position="286"/>
    </location>
</feature>
<geneLocation type="plasmid" evidence="4 5">
    <name>p1</name>
</geneLocation>
<evidence type="ECO:0000256" key="2">
    <source>
        <dbReference type="ARBA" id="ARBA00022840"/>
    </source>
</evidence>
<dbReference type="SUPFAM" id="SSF52540">
    <property type="entry name" value="P-loop containing nucleoside triphosphate hydrolases"/>
    <property type="match status" value="1"/>
</dbReference>
<dbReference type="PROSITE" id="PS50893">
    <property type="entry name" value="ABC_TRANSPORTER_2"/>
    <property type="match status" value="1"/>
</dbReference>
<dbReference type="PROSITE" id="PS00211">
    <property type="entry name" value="ABC_TRANSPORTER_1"/>
    <property type="match status" value="1"/>
</dbReference>
<sequence length="291" mass="30471">MSVTISAPDAVRVPLLPPPPLLAVNGLSRSFGPGCPRCEQLTGDAAGTSRCAACGTVIAVHEVSFEVGAGEVIGIVGESGSGKTTLLRSLHLDAVPGAGSMRVAGYGDLFTSSTPRTELRRSAVVMVHQNALAAGLSPGLAAESNVAERLLSTGCRNFTDARGQVSGLLEELGIHPSRHADPLGTFSGGMQQRVQLARALVSPPRVLLLDEPTTGLDPSVQADLLETVQRVTDKLGSATVVVSHDLDVVRILASRVLVLHYGRVVEHGIPEQVLDDPQHPYTQLLVASRLR</sequence>
<dbReference type="InterPro" id="IPR017871">
    <property type="entry name" value="ABC_transporter-like_CS"/>
</dbReference>
<dbReference type="RefSeq" id="WP_241915521.1">
    <property type="nucleotide sequence ID" value="NZ_CP093327.1"/>
</dbReference>
<name>A0ABY3WHN5_9MICC</name>
<evidence type="ECO:0000256" key="1">
    <source>
        <dbReference type="ARBA" id="ARBA00022741"/>
    </source>
</evidence>
<dbReference type="InterPro" id="IPR027417">
    <property type="entry name" value="P-loop_NTPase"/>
</dbReference>
<dbReference type="PIRSF" id="PIRSF037116">
    <property type="entry name" value="CP_lyase_PhnK"/>
    <property type="match status" value="1"/>
</dbReference>
<evidence type="ECO:0000259" key="3">
    <source>
        <dbReference type="PROSITE" id="PS50893"/>
    </source>
</evidence>
<evidence type="ECO:0000313" key="5">
    <source>
        <dbReference type="Proteomes" id="UP000829069"/>
    </source>
</evidence>
<dbReference type="InterPro" id="IPR012700">
    <property type="entry name" value="PhnK"/>
</dbReference>
<dbReference type="GO" id="GO:0005524">
    <property type="term" value="F:ATP binding"/>
    <property type="evidence" value="ECO:0007669"/>
    <property type="project" value="UniProtKB-KW"/>
</dbReference>
<accession>A0ABY3WHN5</accession>
<dbReference type="PANTHER" id="PTHR42764">
    <property type="entry name" value="PHOSPHONATES UTILIZATION ATP-BINDING PROTEIN PHNK-RELATED"/>
    <property type="match status" value="1"/>
</dbReference>
<proteinExistence type="predicted"/>
<dbReference type="PANTHER" id="PTHR42764:SF1">
    <property type="entry name" value="PHOSPHONATES UTILIZATION ATP-BINDING PROTEIN PHNK-RELATED"/>
    <property type="match status" value="1"/>
</dbReference>
<keyword evidence="5" id="KW-1185">Reference proteome</keyword>
<protein>
    <submittedName>
        <fullName evidence="4">ATP-binding cassette domain-containing protein</fullName>
    </submittedName>
</protein>
<dbReference type="Proteomes" id="UP000829069">
    <property type="component" value="Plasmid p1"/>
</dbReference>
<dbReference type="Pfam" id="PF00005">
    <property type="entry name" value="ABC_tran"/>
    <property type="match status" value="1"/>
</dbReference>
<evidence type="ECO:0000313" key="4">
    <source>
        <dbReference type="EMBL" id="UNK47822.1"/>
    </source>
</evidence>
<dbReference type="SMART" id="SM00382">
    <property type="entry name" value="AAA"/>
    <property type="match status" value="1"/>
</dbReference>